<accession>A0A0E9T8Z8</accession>
<reference evidence="1" key="2">
    <citation type="journal article" date="2015" name="Fish Shellfish Immunol.">
        <title>Early steps in the European eel (Anguilla anguilla)-Vibrio vulnificus interaction in the gills: Role of the RtxA13 toxin.</title>
        <authorList>
            <person name="Callol A."/>
            <person name="Pajuelo D."/>
            <person name="Ebbesson L."/>
            <person name="Teles M."/>
            <person name="MacKenzie S."/>
            <person name="Amaro C."/>
        </authorList>
    </citation>
    <scope>NUCLEOTIDE SEQUENCE</scope>
</reference>
<sequence>MSRHHWYIVSKSRIVPIVIRVVDWKWNHMAVPAAESLWTPWLLC</sequence>
<evidence type="ECO:0000313" key="1">
    <source>
        <dbReference type="EMBL" id="JAH49325.1"/>
    </source>
</evidence>
<proteinExistence type="predicted"/>
<reference evidence="1" key="1">
    <citation type="submission" date="2014-11" db="EMBL/GenBank/DDBJ databases">
        <authorList>
            <person name="Amaro Gonzalez C."/>
        </authorList>
    </citation>
    <scope>NUCLEOTIDE SEQUENCE</scope>
</reference>
<name>A0A0E9T8Z8_ANGAN</name>
<dbReference type="AlphaFoldDB" id="A0A0E9T8Z8"/>
<dbReference type="EMBL" id="GBXM01047220">
    <property type="protein sequence ID" value="JAH61357.1"/>
    <property type="molecule type" value="Transcribed_RNA"/>
</dbReference>
<dbReference type="EMBL" id="GBXM01059252">
    <property type="protein sequence ID" value="JAH49325.1"/>
    <property type="molecule type" value="Transcribed_RNA"/>
</dbReference>
<protein>
    <submittedName>
        <fullName evidence="1">Uncharacterized protein</fullName>
    </submittedName>
</protein>
<organism evidence="1">
    <name type="scientific">Anguilla anguilla</name>
    <name type="common">European freshwater eel</name>
    <name type="synonym">Muraena anguilla</name>
    <dbReference type="NCBI Taxonomy" id="7936"/>
    <lineage>
        <taxon>Eukaryota</taxon>
        <taxon>Metazoa</taxon>
        <taxon>Chordata</taxon>
        <taxon>Craniata</taxon>
        <taxon>Vertebrata</taxon>
        <taxon>Euteleostomi</taxon>
        <taxon>Actinopterygii</taxon>
        <taxon>Neopterygii</taxon>
        <taxon>Teleostei</taxon>
        <taxon>Anguilliformes</taxon>
        <taxon>Anguillidae</taxon>
        <taxon>Anguilla</taxon>
    </lineage>
</organism>
<dbReference type="EMBL" id="GBXM01043820">
    <property type="protein sequence ID" value="JAH64757.1"/>
    <property type="molecule type" value="Transcribed_RNA"/>
</dbReference>